<dbReference type="Proteomes" id="UP000887564">
    <property type="component" value="Unplaced"/>
</dbReference>
<keyword evidence="1" id="KW-1185">Reference proteome</keyword>
<name>A0A914S799_PAREQ</name>
<protein>
    <submittedName>
        <fullName evidence="2">Uncharacterized protein</fullName>
    </submittedName>
</protein>
<proteinExistence type="predicted"/>
<reference evidence="2" key="1">
    <citation type="submission" date="2022-11" db="UniProtKB">
        <authorList>
            <consortium name="WormBaseParasite"/>
        </authorList>
    </citation>
    <scope>IDENTIFICATION</scope>
</reference>
<sequence>MKMGDECVSHTDNRCWKVFIQVTQHVTQVLVTKREAEVKLDQQNFGERKRINKRKAMLDPEEVDEKLREEHTKR</sequence>
<dbReference type="WBParaSite" id="PEQ_0001433001-mRNA-1">
    <property type="protein sequence ID" value="PEQ_0001433001-mRNA-1"/>
    <property type="gene ID" value="PEQ_0001433001"/>
</dbReference>
<evidence type="ECO:0000313" key="1">
    <source>
        <dbReference type="Proteomes" id="UP000887564"/>
    </source>
</evidence>
<accession>A0A914S799</accession>
<dbReference type="AlphaFoldDB" id="A0A914S799"/>
<evidence type="ECO:0000313" key="2">
    <source>
        <dbReference type="WBParaSite" id="PEQ_0001433001-mRNA-1"/>
    </source>
</evidence>
<organism evidence="1 2">
    <name type="scientific">Parascaris equorum</name>
    <name type="common">Equine roundworm</name>
    <dbReference type="NCBI Taxonomy" id="6256"/>
    <lineage>
        <taxon>Eukaryota</taxon>
        <taxon>Metazoa</taxon>
        <taxon>Ecdysozoa</taxon>
        <taxon>Nematoda</taxon>
        <taxon>Chromadorea</taxon>
        <taxon>Rhabditida</taxon>
        <taxon>Spirurina</taxon>
        <taxon>Ascaridomorpha</taxon>
        <taxon>Ascaridoidea</taxon>
        <taxon>Ascarididae</taxon>
        <taxon>Parascaris</taxon>
    </lineage>
</organism>